<gene>
    <name evidence="2" type="ORF">Scep_028486</name>
</gene>
<dbReference type="Proteomes" id="UP001419268">
    <property type="component" value="Unassembled WGS sequence"/>
</dbReference>
<evidence type="ECO:0000256" key="1">
    <source>
        <dbReference type="SAM" id="SignalP"/>
    </source>
</evidence>
<proteinExistence type="predicted"/>
<feature type="signal peptide" evidence="1">
    <location>
        <begin position="1"/>
        <end position="26"/>
    </location>
</feature>
<organism evidence="2 3">
    <name type="scientific">Stephania cephalantha</name>
    <dbReference type="NCBI Taxonomy" id="152367"/>
    <lineage>
        <taxon>Eukaryota</taxon>
        <taxon>Viridiplantae</taxon>
        <taxon>Streptophyta</taxon>
        <taxon>Embryophyta</taxon>
        <taxon>Tracheophyta</taxon>
        <taxon>Spermatophyta</taxon>
        <taxon>Magnoliopsida</taxon>
        <taxon>Ranunculales</taxon>
        <taxon>Menispermaceae</taxon>
        <taxon>Menispermoideae</taxon>
        <taxon>Cissampelideae</taxon>
        <taxon>Stephania</taxon>
    </lineage>
</organism>
<accession>A0AAP0EA18</accession>
<keyword evidence="1" id="KW-0732">Signal</keyword>
<protein>
    <submittedName>
        <fullName evidence="2">Uncharacterized protein</fullName>
    </submittedName>
</protein>
<evidence type="ECO:0000313" key="2">
    <source>
        <dbReference type="EMBL" id="KAK9089404.1"/>
    </source>
</evidence>
<keyword evidence="3" id="KW-1185">Reference proteome</keyword>
<sequence>MKELPYMTFHPFFHFFFLLYIHSCGSSSNIRYIEHRILLHVHKFLTSINFITKKPKEFIYVTNPQ</sequence>
<comment type="caution">
    <text evidence="2">The sequence shown here is derived from an EMBL/GenBank/DDBJ whole genome shotgun (WGS) entry which is preliminary data.</text>
</comment>
<name>A0AAP0EA18_9MAGN</name>
<feature type="chain" id="PRO_5042923685" evidence="1">
    <location>
        <begin position="27"/>
        <end position="65"/>
    </location>
</feature>
<dbReference type="EMBL" id="JBBNAG010000012">
    <property type="protein sequence ID" value="KAK9089404.1"/>
    <property type="molecule type" value="Genomic_DNA"/>
</dbReference>
<dbReference type="AlphaFoldDB" id="A0AAP0EA18"/>
<evidence type="ECO:0000313" key="3">
    <source>
        <dbReference type="Proteomes" id="UP001419268"/>
    </source>
</evidence>
<reference evidence="2 3" key="1">
    <citation type="submission" date="2024-01" db="EMBL/GenBank/DDBJ databases">
        <title>Genome assemblies of Stephania.</title>
        <authorList>
            <person name="Yang L."/>
        </authorList>
    </citation>
    <scope>NUCLEOTIDE SEQUENCE [LARGE SCALE GENOMIC DNA]</scope>
    <source>
        <strain evidence="2">JXDWG</strain>
        <tissue evidence="2">Leaf</tissue>
    </source>
</reference>